<dbReference type="PANTHER" id="PTHR30193">
    <property type="entry name" value="ABC TRANSPORTER PERMEASE PROTEIN"/>
    <property type="match status" value="1"/>
</dbReference>
<dbReference type="InterPro" id="IPR000515">
    <property type="entry name" value="MetI-like"/>
</dbReference>
<feature type="transmembrane region" description="Helical" evidence="7">
    <location>
        <begin position="152"/>
        <end position="176"/>
    </location>
</feature>
<keyword evidence="2 7" id="KW-0813">Transport</keyword>
<dbReference type="CDD" id="cd06261">
    <property type="entry name" value="TM_PBP2"/>
    <property type="match status" value="1"/>
</dbReference>
<dbReference type="GO" id="GO:0005886">
    <property type="term" value="C:plasma membrane"/>
    <property type="evidence" value="ECO:0007669"/>
    <property type="project" value="UniProtKB-SubCell"/>
</dbReference>
<dbReference type="RefSeq" id="WP_095133140.1">
    <property type="nucleotide sequence ID" value="NZ_NIBG01000006.1"/>
</dbReference>
<evidence type="ECO:0000256" key="3">
    <source>
        <dbReference type="ARBA" id="ARBA00022475"/>
    </source>
</evidence>
<feature type="transmembrane region" description="Helical" evidence="7">
    <location>
        <begin position="263"/>
        <end position="280"/>
    </location>
</feature>
<dbReference type="PROSITE" id="PS50928">
    <property type="entry name" value="ABC_TM1"/>
    <property type="match status" value="1"/>
</dbReference>
<keyword evidence="4 7" id="KW-0812">Transmembrane</keyword>
<keyword evidence="6 7" id="KW-0472">Membrane</keyword>
<accession>A0A267MJV2</accession>
<keyword evidence="10" id="KW-1185">Reference proteome</keyword>
<feature type="transmembrane region" description="Helical" evidence="7">
    <location>
        <begin position="105"/>
        <end position="124"/>
    </location>
</feature>
<organism evidence="9 10">
    <name type="scientific">Anaeromicrobium sediminis</name>
    <dbReference type="NCBI Taxonomy" id="1478221"/>
    <lineage>
        <taxon>Bacteria</taxon>
        <taxon>Bacillati</taxon>
        <taxon>Bacillota</taxon>
        <taxon>Clostridia</taxon>
        <taxon>Peptostreptococcales</taxon>
        <taxon>Thermotaleaceae</taxon>
        <taxon>Anaeromicrobium</taxon>
    </lineage>
</organism>
<dbReference type="PANTHER" id="PTHR30193:SF37">
    <property type="entry name" value="INNER MEMBRANE ABC TRANSPORTER PERMEASE PROTEIN YCJO"/>
    <property type="match status" value="1"/>
</dbReference>
<gene>
    <name evidence="9" type="ORF">CCE28_08995</name>
</gene>
<sequence length="288" mass="32062">MKTSKGWFSIFVGPILFAFIVVVIIPMFMGVYYSFTSWNGINNNATWVGLKNYVEIFTEDKEFLDVFLFTAKFAIVSVISINLIGFLLALLVTKGLKVSNFLRSAFFLPNLIGGLILGFIWQFIFTKGFDAVGAKLGIEFLRGWLADTQTGFWGLVILMSWQMSGYMMVIYIAALQNIPDSLLEAAEIDGAGSFEKLIHITIPLVAPAFTIGLFLTLSNSFKLYDQNLSLTGGGPYNSTQMLAMNIYNTAFKFNDFGLAQAKAVIFLITVAAISITQIYYSKKKEVEM</sequence>
<evidence type="ECO:0000256" key="1">
    <source>
        <dbReference type="ARBA" id="ARBA00004651"/>
    </source>
</evidence>
<feature type="transmembrane region" description="Helical" evidence="7">
    <location>
        <begin position="73"/>
        <end position="93"/>
    </location>
</feature>
<comment type="caution">
    <text evidence="9">The sequence shown here is derived from an EMBL/GenBank/DDBJ whole genome shotgun (WGS) entry which is preliminary data.</text>
</comment>
<keyword evidence="5 7" id="KW-1133">Transmembrane helix</keyword>
<dbReference type="GO" id="GO:0055085">
    <property type="term" value="P:transmembrane transport"/>
    <property type="evidence" value="ECO:0007669"/>
    <property type="project" value="InterPro"/>
</dbReference>
<evidence type="ECO:0000313" key="9">
    <source>
        <dbReference type="EMBL" id="PAB59692.1"/>
    </source>
</evidence>
<evidence type="ECO:0000313" key="10">
    <source>
        <dbReference type="Proteomes" id="UP000216024"/>
    </source>
</evidence>
<name>A0A267MJV2_9FIRM</name>
<dbReference type="AlphaFoldDB" id="A0A267MJV2"/>
<evidence type="ECO:0000256" key="6">
    <source>
        <dbReference type="ARBA" id="ARBA00023136"/>
    </source>
</evidence>
<evidence type="ECO:0000256" key="4">
    <source>
        <dbReference type="ARBA" id="ARBA00022692"/>
    </source>
</evidence>
<evidence type="ECO:0000256" key="7">
    <source>
        <dbReference type="RuleBase" id="RU363032"/>
    </source>
</evidence>
<feature type="transmembrane region" description="Helical" evidence="7">
    <location>
        <begin position="7"/>
        <end position="33"/>
    </location>
</feature>
<dbReference type="OrthoDB" id="9786413at2"/>
<dbReference type="Pfam" id="PF00528">
    <property type="entry name" value="BPD_transp_1"/>
    <property type="match status" value="1"/>
</dbReference>
<dbReference type="Gene3D" id="1.10.3720.10">
    <property type="entry name" value="MetI-like"/>
    <property type="match status" value="1"/>
</dbReference>
<dbReference type="EMBL" id="NIBG01000006">
    <property type="protein sequence ID" value="PAB59692.1"/>
    <property type="molecule type" value="Genomic_DNA"/>
</dbReference>
<dbReference type="Proteomes" id="UP000216024">
    <property type="component" value="Unassembled WGS sequence"/>
</dbReference>
<evidence type="ECO:0000259" key="8">
    <source>
        <dbReference type="PROSITE" id="PS50928"/>
    </source>
</evidence>
<keyword evidence="3" id="KW-1003">Cell membrane</keyword>
<dbReference type="InterPro" id="IPR035906">
    <property type="entry name" value="MetI-like_sf"/>
</dbReference>
<evidence type="ECO:0000256" key="2">
    <source>
        <dbReference type="ARBA" id="ARBA00022448"/>
    </source>
</evidence>
<feature type="transmembrane region" description="Helical" evidence="7">
    <location>
        <begin position="197"/>
        <end position="217"/>
    </location>
</feature>
<dbReference type="SUPFAM" id="SSF161098">
    <property type="entry name" value="MetI-like"/>
    <property type="match status" value="1"/>
</dbReference>
<comment type="subcellular location">
    <subcellularLocation>
        <location evidence="1 7">Cell membrane</location>
        <topology evidence="1 7">Multi-pass membrane protein</topology>
    </subcellularLocation>
</comment>
<proteinExistence type="inferred from homology"/>
<evidence type="ECO:0000256" key="5">
    <source>
        <dbReference type="ARBA" id="ARBA00022989"/>
    </source>
</evidence>
<protein>
    <submittedName>
        <fullName evidence="9">ABC transporter permease</fullName>
    </submittedName>
</protein>
<reference evidence="9 10" key="1">
    <citation type="submission" date="2017-06" db="EMBL/GenBank/DDBJ databases">
        <title>Draft genome sequence of anaerobic fermentative bacterium Anaeromicrobium sediminis DY2726D isolated from West Pacific Ocean sediments.</title>
        <authorList>
            <person name="Zeng X."/>
        </authorList>
    </citation>
    <scope>NUCLEOTIDE SEQUENCE [LARGE SCALE GENOMIC DNA]</scope>
    <source>
        <strain evidence="9 10">DY2726D</strain>
    </source>
</reference>
<feature type="domain" description="ABC transmembrane type-1" evidence="8">
    <location>
        <begin position="67"/>
        <end position="277"/>
    </location>
</feature>
<comment type="similarity">
    <text evidence="7">Belongs to the binding-protein-dependent transport system permease family.</text>
</comment>
<dbReference type="InterPro" id="IPR051393">
    <property type="entry name" value="ABC_transporter_permease"/>
</dbReference>